<keyword evidence="4" id="KW-1185">Reference proteome</keyword>
<dbReference type="GO" id="GO:0006654">
    <property type="term" value="P:phosphatidic acid biosynthetic process"/>
    <property type="evidence" value="ECO:0007669"/>
    <property type="project" value="TreeGrafter"/>
</dbReference>
<reference evidence="3" key="2">
    <citation type="submission" date="2013-10" db="EMBL/GenBank/DDBJ databases">
        <authorList>
            <person name="Aslett M."/>
        </authorList>
    </citation>
    <scope>NUCLEOTIDE SEQUENCE [LARGE SCALE GENOMIC DNA]</scope>
    <source>
        <strain evidence="3">Houghton</strain>
    </source>
</reference>
<dbReference type="GeneID" id="25272688"/>
<keyword evidence="2" id="KW-0812">Transmembrane</keyword>
<dbReference type="GO" id="GO:0004143">
    <property type="term" value="F:ATP-dependent diacylglycerol kinase activity"/>
    <property type="evidence" value="ECO:0007669"/>
    <property type="project" value="InterPro"/>
</dbReference>
<evidence type="ECO:0000313" key="4">
    <source>
        <dbReference type="Proteomes" id="UP000018050"/>
    </source>
</evidence>
<dbReference type="PANTHER" id="PTHR31303">
    <property type="entry name" value="CTP-DEPENDENT DIACYLGLYCEROL KINASE 1"/>
    <property type="match status" value="1"/>
</dbReference>
<dbReference type="OrthoDB" id="10671890at2759"/>
<evidence type="ECO:0000256" key="1">
    <source>
        <dbReference type="SAM" id="MobiDB-lite"/>
    </source>
</evidence>
<feature type="transmembrane region" description="Helical" evidence="2">
    <location>
        <begin position="302"/>
        <end position="322"/>
    </location>
</feature>
<evidence type="ECO:0000313" key="3">
    <source>
        <dbReference type="EMBL" id="CDI79772.1"/>
    </source>
</evidence>
<dbReference type="InterPro" id="IPR037997">
    <property type="entry name" value="Dgk1-like"/>
</dbReference>
<dbReference type="AlphaFoldDB" id="U6GJM4"/>
<protein>
    <submittedName>
        <fullName evidence="3">Uncharacterized protein</fullName>
    </submittedName>
</protein>
<proteinExistence type="predicted"/>
<feature type="region of interest" description="Disordered" evidence="1">
    <location>
        <begin position="87"/>
        <end position="106"/>
    </location>
</feature>
<keyword evidence="2" id="KW-0472">Membrane</keyword>
<dbReference type="VEuPathDB" id="ToxoDB:EAH_00046180"/>
<sequence>MLREAEKDPRKTATAIPFLWGSLFVLLLSPRHLSALCISLLSVGDPAAGVFRSYCRRRAAAAAAKRAAAIPAAAAAAAAATPHADARADDTAESAEMSQKKGLQEKVKDVNNVSVKSSKVAAAEGNSSSSNSSSSSSSKSSKNSSSYCCCKDNYTGKKCWCGFFGCMLVCAAVTVLIALCFAWLLQPAAATPGLSAVAAAADAAAAEAAAAARVENPVLRTVLKWSGLPYPWPSLATGDAAAAAAAAAKAAGKEAAAEMYIGGRLLSGEAASWVCLLLVSLVVGFVAAAAEAFPLQRLDDNILMPVACMVCFTGVFGVYVHLRGLDGAVLLPEDVQHLNIFDEIGLLLFGL</sequence>
<dbReference type="PANTHER" id="PTHR31303:SF1">
    <property type="entry name" value="CTP-DEPENDENT DIACYLGLYCEROL KINASE 1"/>
    <property type="match status" value="1"/>
</dbReference>
<dbReference type="EMBL" id="HG671079">
    <property type="protein sequence ID" value="CDI79772.1"/>
    <property type="molecule type" value="Genomic_DNA"/>
</dbReference>
<feature type="transmembrane region" description="Helical" evidence="2">
    <location>
        <begin position="270"/>
        <end position="290"/>
    </location>
</feature>
<accession>U6GJM4</accession>
<keyword evidence="2" id="KW-1133">Transmembrane helix</keyword>
<organism evidence="3 4">
    <name type="scientific">Eimeria acervulina</name>
    <name type="common">Coccidian parasite</name>
    <dbReference type="NCBI Taxonomy" id="5801"/>
    <lineage>
        <taxon>Eukaryota</taxon>
        <taxon>Sar</taxon>
        <taxon>Alveolata</taxon>
        <taxon>Apicomplexa</taxon>
        <taxon>Conoidasida</taxon>
        <taxon>Coccidia</taxon>
        <taxon>Eucoccidiorida</taxon>
        <taxon>Eimeriorina</taxon>
        <taxon>Eimeriidae</taxon>
        <taxon>Eimeria</taxon>
    </lineage>
</organism>
<reference evidence="3" key="1">
    <citation type="submission" date="2013-10" db="EMBL/GenBank/DDBJ databases">
        <title>Genomic analysis of the causative agents of coccidiosis in chickens.</title>
        <authorList>
            <person name="Reid A.J."/>
            <person name="Blake D."/>
            <person name="Billington K."/>
            <person name="Browne H."/>
            <person name="Dunn M."/>
            <person name="Hung S."/>
            <person name="Kawahara F."/>
            <person name="Miranda-Saavedra D."/>
            <person name="Mourier T."/>
            <person name="Nagra H."/>
            <person name="Otto T.D."/>
            <person name="Rawlings N."/>
            <person name="Sanchez A."/>
            <person name="Sanders M."/>
            <person name="Subramaniam C."/>
            <person name="Tay Y."/>
            <person name="Dear P."/>
            <person name="Doerig C."/>
            <person name="Gruber A."/>
            <person name="Parkinson J."/>
            <person name="Shirley M."/>
            <person name="Wan K.L."/>
            <person name="Berriman M."/>
            <person name="Tomley F."/>
            <person name="Pain A."/>
        </authorList>
    </citation>
    <scope>NUCLEOTIDE SEQUENCE [LARGE SCALE GENOMIC DNA]</scope>
    <source>
        <strain evidence="3">Houghton</strain>
    </source>
</reference>
<feature type="region of interest" description="Disordered" evidence="1">
    <location>
        <begin position="119"/>
        <end position="145"/>
    </location>
</feature>
<dbReference type="RefSeq" id="XP_013250174.1">
    <property type="nucleotide sequence ID" value="XM_013394720.1"/>
</dbReference>
<gene>
    <name evidence="3" type="ORF">EAH_00046180</name>
</gene>
<dbReference type="GO" id="GO:0005789">
    <property type="term" value="C:endoplasmic reticulum membrane"/>
    <property type="evidence" value="ECO:0007669"/>
    <property type="project" value="TreeGrafter"/>
</dbReference>
<evidence type="ECO:0000256" key="2">
    <source>
        <dbReference type="SAM" id="Phobius"/>
    </source>
</evidence>
<dbReference type="Proteomes" id="UP000018050">
    <property type="component" value="Unassembled WGS sequence"/>
</dbReference>
<feature type="transmembrane region" description="Helical" evidence="2">
    <location>
        <begin position="161"/>
        <end position="185"/>
    </location>
</feature>
<name>U6GJM4_EIMAC</name>